<dbReference type="Gene3D" id="1.20.1260.10">
    <property type="match status" value="1"/>
</dbReference>
<comment type="caution">
    <text evidence="1">The sequence shown here is derived from an EMBL/GenBank/DDBJ whole genome shotgun (WGS) entry which is preliminary data.</text>
</comment>
<reference evidence="1 2" key="1">
    <citation type="submission" date="2018-03" db="EMBL/GenBank/DDBJ databases">
        <title>Comparative genomics illustrates the genes involved in a hyperalkaliphilic mechanisms of Serpentinomonas isolated from highly-alkaline calcium-rich serpentinized springs.</title>
        <authorList>
            <person name="Suzuki S."/>
            <person name="Ishii S."/>
            <person name="Walworth N."/>
            <person name="Bird L."/>
            <person name="Kuenen J.G."/>
            <person name="Nealson K.H."/>
        </authorList>
    </citation>
    <scope>NUCLEOTIDE SEQUENCE [LARGE SCALE GENOMIC DNA]</scope>
    <source>
        <strain evidence="1 2">P1</strain>
    </source>
</reference>
<dbReference type="RefSeq" id="WP_105747884.1">
    <property type="nucleotide sequence ID" value="NZ_PVLQ01000023.1"/>
</dbReference>
<keyword evidence="2" id="KW-1185">Reference proteome</keyword>
<proteinExistence type="predicted"/>
<accession>A0A2S9K5X1</accession>
<dbReference type="Proteomes" id="UP000238589">
    <property type="component" value="Unassembled WGS sequence"/>
</dbReference>
<gene>
    <name evidence="1" type="ORF">C6P64_07065</name>
</gene>
<dbReference type="SUPFAM" id="SSF47240">
    <property type="entry name" value="Ferritin-like"/>
    <property type="match status" value="1"/>
</dbReference>
<sequence>MSELADREISALHDALDDEYQAWATYDQVIADFGEVMPFMNIRDAEARHIEALLVLFRHYGLAIPDNDWPGKVPRFASLLQACEAGVAAEVANAALYSR</sequence>
<evidence type="ECO:0000313" key="1">
    <source>
        <dbReference type="EMBL" id="PRD65853.1"/>
    </source>
</evidence>
<dbReference type="OrthoDB" id="573482at2"/>
<name>A0A2S9K5X1_9BURK</name>
<organism evidence="1 2">
    <name type="scientific">Malikia granosa</name>
    <dbReference type="NCBI Taxonomy" id="263067"/>
    <lineage>
        <taxon>Bacteria</taxon>
        <taxon>Pseudomonadati</taxon>
        <taxon>Pseudomonadota</taxon>
        <taxon>Betaproteobacteria</taxon>
        <taxon>Burkholderiales</taxon>
        <taxon>Comamonadaceae</taxon>
        <taxon>Malikia</taxon>
    </lineage>
</organism>
<dbReference type="AlphaFoldDB" id="A0A2S9K5X1"/>
<dbReference type="InterPro" id="IPR009078">
    <property type="entry name" value="Ferritin-like_SF"/>
</dbReference>
<dbReference type="InterPro" id="IPR012347">
    <property type="entry name" value="Ferritin-like"/>
</dbReference>
<evidence type="ECO:0008006" key="3">
    <source>
        <dbReference type="Google" id="ProtNLM"/>
    </source>
</evidence>
<protein>
    <recommendedName>
        <fullName evidence="3">DUF2202 domain-containing protein</fullName>
    </recommendedName>
</protein>
<dbReference type="EMBL" id="PVLQ01000023">
    <property type="protein sequence ID" value="PRD65853.1"/>
    <property type="molecule type" value="Genomic_DNA"/>
</dbReference>
<evidence type="ECO:0000313" key="2">
    <source>
        <dbReference type="Proteomes" id="UP000238589"/>
    </source>
</evidence>